<sequence>MKTKIEITIEHENINLMGLVNQAEGFYSLQFNASRSAFNVPFFFGLPPMLLRPRRLLYQSFSRLLHCKHGQKTGVVKEFGPTPIEGRPEISYYIYSVSLRTYCM</sequence>
<evidence type="ECO:0000313" key="1">
    <source>
        <dbReference type="EMBL" id="KXA91043.1"/>
    </source>
</evidence>
<name>A0A133UA02_9EURY</name>
<gene>
    <name evidence="1" type="ORF">AKJ57_02715</name>
</gene>
<evidence type="ECO:0000313" key="2">
    <source>
        <dbReference type="Proteomes" id="UP000070163"/>
    </source>
</evidence>
<keyword evidence="2" id="KW-1185">Reference proteome</keyword>
<protein>
    <submittedName>
        <fullName evidence="1">Uncharacterized protein</fullName>
    </submittedName>
</protein>
<organism evidence="1 2">
    <name type="scientific">candidate division MSBL1 archaeon SCGC-AAA259A05</name>
    <dbReference type="NCBI Taxonomy" id="1698259"/>
    <lineage>
        <taxon>Archaea</taxon>
        <taxon>Methanobacteriati</taxon>
        <taxon>Methanobacteriota</taxon>
        <taxon>candidate division MSBL1</taxon>
    </lineage>
</organism>
<dbReference type="EMBL" id="LHXJ01000024">
    <property type="protein sequence ID" value="KXA91043.1"/>
    <property type="molecule type" value="Genomic_DNA"/>
</dbReference>
<reference evidence="1 2" key="1">
    <citation type="journal article" date="2016" name="Sci. Rep.">
        <title>Metabolic traits of an uncultured archaeal lineage -MSBL1- from brine pools of the Red Sea.</title>
        <authorList>
            <person name="Mwirichia R."/>
            <person name="Alam I."/>
            <person name="Rashid M."/>
            <person name="Vinu M."/>
            <person name="Ba-Alawi W."/>
            <person name="Anthony Kamau A."/>
            <person name="Kamanda Ngugi D."/>
            <person name="Goker M."/>
            <person name="Klenk H.P."/>
            <person name="Bajic V."/>
            <person name="Stingl U."/>
        </authorList>
    </citation>
    <scope>NUCLEOTIDE SEQUENCE [LARGE SCALE GENOMIC DNA]</scope>
    <source>
        <strain evidence="1">SCGC-AAA259A05</strain>
    </source>
</reference>
<accession>A0A133UA02</accession>
<dbReference type="Proteomes" id="UP000070163">
    <property type="component" value="Unassembled WGS sequence"/>
</dbReference>
<dbReference type="AlphaFoldDB" id="A0A133UA02"/>
<comment type="caution">
    <text evidence="1">The sequence shown here is derived from an EMBL/GenBank/DDBJ whole genome shotgun (WGS) entry which is preliminary data.</text>
</comment>
<proteinExistence type="predicted"/>